<dbReference type="Gene3D" id="2.60.220.50">
    <property type="match status" value="1"/>
</dbReference>
<proteinExistence type="predicted"/>
<name>A0AA35QS97_GEOBA</name>
<dbReference type="EMBL" id="CASHTH010000030">
    <property type="protein sequence ID" value="CAI7989315.1"/>
    <property type="molecule type" value="Genomic_DNA"/>
</dbReference>
<accession>A0AA35QS97</accession>
<dbReference type="Proteomes" id="UP001174909">
    <property type="component" value="Unassembled WGS sequence"/>
</dbReference>
<dbReference type="InterPro" id="IPR000203">
    <property type="entry name" value="GPS"/>
</dbReference>
<feature type="domain" description="GAIN-B" evidence="6">
    <location>
        <begin position="347"/>
        <end position="512"/>
    </location>
</feature>
<keyword evidence="4" id="KW-0472">Membrane</keyword>
<dbReference type="SMART" id="SM00303">
    <property type="entry name" value="GPS"/>
    <property type="match status" value="1"/>
</dbReference>
<dbReference type="PROSITE" id="PS50221">
    <property type="entry name" value="GAIN_B"/>
    <property type="match status" value="1"/>
</dbReference>
<keyword evidence="8" id="KW-1185">Reference proteome</keyword>
<evidence type="ECO:0000313" key="7">
    <source>
        <dbReference type="EMBL" id="CAI7989315.1"/>
    </source>
</evidence>
<evidence type="ECO:0000259" key="6">
    <source>
        <dbReference type="PROSITE" id="PS50221"/>
    </source>
</evidence>
<organism evidence="7 8">
    <name type="scientific">Geodia barretti</name>
    <name type="common">Barrett's horny sponge</name>
    <dbReference type="NCBI Taxonomy" id="519541"/>
    <lineage>
        <taxon>Eukaryota</taxon>
        <taxon>Metazoa</taxon>
        <taxon>Porifera</taxon>
        <taxon>Demospongiae</taxon>
        <taxon>Heteroscleromorpha</taxon>
        <taxon>Tetractinellida</taxon>
        <taxon>Astrophorina</taxon>
        <taxon>Geodiidae</taxon>
        <taxon>Geodia</taxon>
    </lineage>
</organism>
<sequence>GSQVPLEESESGVPYGDMPITLSEGLGFSRQSLVVGIRGIASGTFKYTCTATNNNEDASASIPVTLEIPALEDPTVSSYVRFSINGSLEPIPSNVLINSVALSSIDVEKEGYQEFNCKRLQNEHRRIECLFNNYNSDQSLDSAKLKEVLVNEGIISPIEIIIEAVKYNVPLDHLTQMPNETVCLGRERQWSDIIDYSDCYTMITMMYQGFEVENVAEENVVVMLEEFAALVDMTDDTIDQSRRNFEVITNVLNATSSIVNNAALNDTDLRQVVESVSSIVDDLQVWEEDEIQMTNNINVVEVLENVANALAVNQEIGTEENVTVLRFEGDTSALLVERNNIEQLQTSGREFGATRDDKGITTLPGVTDGVLASIQLPGSLFSTDRVTNNSVGRGVGLVFSFFETPVLFPLANGTRADLQIRTSVIGTLIGGIPNISDLLDPIIITFQLEIDTEDEVIENGACVSWDFEASGGVGNWTNRGCNTTLDKVSRTVKCNCSHLTNFAALVDVCSRTEGDCEQSEASRTALEIISYVGVFLSIFGLITP</sequence>
<gene>
    <name evidence="7" type="ORF">GBAR_LOCUS181</name>
</gene>
<evidence type="ECO:0000256" key="5">
    <source>
        <dbReference type="ARBA" id="ARBA00023157"/>
    </source>
</evidence>
<evidence type="ECO:0000256" key="4">
    <source>
        <dbReference type="ARBA" id="ARBA00023136"/>
    </source>
</evidence>
<keyword evidence="7" id="KW-0675">Receptor</keyword>
<dbReference type="GO" id="GO:0016020">
    <property type="term" value="C:membrane"/>
    <property type="evidence" value="ECO:0007669"/>
    <property type="project" value="UniProtKB-SubCell"/>
</dbReference>
<dbReference type="PANTHER" id="PTHR45692">
    <property type="entry name" value="G_PROTEIN_RECEP_F2_4 DOMAIN-CONTAINING PROTEIN"/>
    <property type="match status" value="1"/>
</dbReference>
<evidence type="ECO:0000313" key="8">
    <source>
        <dbReference type="Proteomes" id="UP001174909"/>
    </source>
</evidence>
<evidence type="ECO:0000256" key="1">
    <source>
        <dbReference type="ARBA" id="ARBA00004370"/>
    </source>
</evidence>
<comment type="caution">
    <text evidence="7">The sequence shown here is derived from an EMBL/GenBank/DDBJ whole genome shotgun (WGS) entry which is preliminary data.</text>
</comment>
<dbReference type="Pfam" id="PF01825">
    <property type="entry name" value="GPS"/>
    <property type="match status" value="1"/>
</dbReference>
<dbReference type="InterPro" id="IPR057244">
    <property type="entry name" value="GAIN_B"/>
</dbReference>
<keyword evidence="3" id="KW-1133">Transmembrane helix</keyword>
<dbReference type="InterPro" id="IPR046338">
    <property type="entry name" value="GAIN_dom_sf"/>
</dbReference>
<protein>
    <submittedName>
        <fullName evidence="7">Adhesion G-protein coupled receptor G4</fullName>
    </submittedName>
</protein>
<evidence type="ECO:0000256" key="2">
    <source>
        <dbReference type="ARBA" id="ARBA00022692"/>
    </source>
</evidence>
<evidence type="ECO:0000256" key="3">
    <source>
        <dbReference type="ARBA" id="ARBA00022989"/>
    </source>
</evidence>
<comment type="subcellular location">
    <subcellularLocation>
        <location evidence="1">Membrane</location>
    </subcellularLocation>
</comment>
<keyword evidence="5" id="KW-1015">Disulfide bond</keyword>
<keyword evidence="2" id="KW-0812">Transmembrane</keyword>
<dbReference type="AlphaFoldDB" id="A0AA35QS97"/>
<feature type="non-terminal residue" evidence="7">
    <location>
        <position position="1"/>
    </location>
</feature>
<dbReference type="PANTHER" id="PTHR45692:SF1">
    <property type="entry name" value="G-PROTEIN COUPLED RECEPTORS FAMILY 2 PROFILE 2 DOMAIN-CONTAINING PROTEIN"/>
    <property type="match status" value="1"/>
</dbReference>
<reference evidence="7" key="1">
    <citation type="submission" date="2023-03" db="EMBL/GenBank/DDBJ databases">
        <authorList>
            <person name="Steffen K."/>
            <person name="Cardenas P."/>
        </authorList>
    </citation>
    <scope>NUCLEOTIDE SEQUENCE</scope>
</reference>